<proteinExistence type="predicted"/>
<reference evidence="2" key="1">
    <citation type="submission" date="2023-07" db="EMBL/GenBank/DDBJ databases">
        <title>A chromosome-level genome assembly of Lolium multiflorum.</title>
        <authorList>
            <person name="Chen Y."/>
            <person name="Copetti D."/>
            <person name="Kolliker R."/>
            <person name="Studer B."/>
        </authorList>
    </citation>
    <scope>NUCLEOTIDE SEQUENCE</scope>
    <source>
        <strain evidence="2">02402/16</strain>
        <tissue evidence="2">Leaf</tissue>
    </source>
</reference>
<name>A0AAD8WPK2_LOLMU</name>
<keyword evidence="3" id="KW-1185">Reference proteome</keyword>
<evidence type="ECO:0000313" key="3">
    <source>
        <dbReference type="Proteomes" id="UP001231189"/>
    </source>
</evidence>
<dbReference type="PANTHER" id="PTHR33165">
    <property type="entry name" value="F-BOX DOMAIN CONTAINING PROTEIN-LIKE-RELATED"/>
    <property type="match status" value="1"/>
</dbReference>
<dbReference type="EMBL" id="JAUUTY010000003">
    <property type="protein sequence ID" value="KAK1670134.1"/>
    <property type="molecule type" value="Genomic_DNA"/>
</dbReference>
<dbReference type="Proteomes" id="UP001231189">
    <property type="component" value="Unassembled WGS sequence"/>
</dbReference>
<evidence type="ECO:0000259" key="1">
    <source>
        <dbReference type="Pfam" id="PF03478"/>
    </source>
</evidence>
<accession>A0AAD8WPK2</accession>
<dbReference type="Pfam" id="PF03478">
    <property type="entry name" value="Beta-prop_KIB1-4"/>
    <property type="match status" value="1"/>
</dbReference>
<sequence>MLPDVDIYLEGDRPYARCFLVESAGELLVVRHWGQALKVFRVDVEHKLLEEVKSLGSRTLFLGGERCLSVDADIFPSVDADCVYMSNWVEMPEWRGRYTHVYNLRDGTMEILYTEPMLRANIHPRPSSPRANFCHQRGIFTRAYNHRLPPLSLTQVLLDYCNDNTCFYHFNDWW</sequence>
<dbReference type="AlphaFoldDB" id="A0AAD8WPK2"/>
<protein>
    <recommendedName>
        <fullName evidence="1">KIB1-4 beta-propeller domain-containing protein</fullName>
    </recommendedName>
</protein>
<comment type="caution">
    <text evidence="2">The sequence shown here is derived from an EMBL/GenBank/DDBJ whole genome shotgun (WGS) entry which is preliminary data.</text>
</comment>
<feature type="domain" description="KIB1-4 beta-propeller" evidence="1">
    <location>
        <begin position="15"/>
        <end position="103"/>
    </location>
</feature>
<dbReference type="InterPro" id="IPR005174">
    <property type="entry name" value="KIB1-4_b-propeller"/>
</dbReference>
<evidence type="ECO:0000313" key="2">
    <source>
        <dbReference type="EMBL" id="KAK1670134.1"/>
    </source>
</evidence>
<gene>
    <name evidence="2" type="ORF">QYE76_058293</name>
</gene>
<dbReference type="PANTHER" id="PTHR33165:SF35">
    <property type="entry name" value="DUF295 DOMAIN-CONTAINING PROTEIN"/>
    <property type="match status" value="1"/>
</dbReference>
<organism evidence="2 3">
    <name type="scientific">Lolium multiflorum</name>
    <name type="common">Italian ryegrass</name>
    <name type="synonym">Lolium perenne subsp. multiflorum</name>
    <dbReference type="NCBI Taxonomy" id="4521"/>
    <lineage>
        <taxon>Eukaryota</taxon>
        <taxon>Viridiplantae</taxon>
        <taxon>Streptophyta</taxon>
        <taxon>Embryophyta</taxon>
        <taxon>Tracheophyta</taxon>
        <taxon>Spermatophyta</taxon>
        <taxon>Magnoliopsida</taxon>
        <taxon>Liliopsida</taxon>
        <taxon>Poales</taxon>
        <taxon>Poaceae</taxon>
        <taxon>BOP clade</taxon>
        <taxon>Pooideae</taxon>
        <taxon>Poodae</taxon>
        <taxon>Poeae</taxon>
        <taxon>Poeae Chloroplast Group 2 (Poeae type)</taxon>
        <taxon>Loliodinae</taxon>
        <taxon>Loliinae</taxon>
        <taxon>Lolium</taxon>
    </lineage>
</organism>